<sequence>MDTAPTDGLAVDNNITTVGNILQIIHVYDARFTDGQADCRPSIKMMIFWRQLAPRRFNTIDGLAVGKYRRLSRRRRRRRGQFKRWIVVAEVAVGAAGGWGSYEIVRFRRCPHLSRHY</sequence>
<dbReference type="EMBL" id="JASCZI010272840">
    <property type="protein sequence ID" value="MED6223630.1"/>
    <property type="molecule type" value="Genomic_DNA"/>
</dbReference>
<keyword evidence="1" id="KW-0472">Membrane</keyword>
<evidence type="ECO:0000256" key="1">
    <source>
        <dbReference type="SAM" id="Phobius"/>
    </source>
</evidence>
<comment type="caution">
    <text evidence="2">The sequence shown here is derived from an EMBL/GenBank/DDBJ whole genome shotgun (WGS) entry which is preliminary data.</text>
</comment>
<dbReference type="Proteomes" id="UP001341840">
    <property type="component" value="Unassembled WGS sequence"/>
</dbReference>
<proteinExistence type="predicted"/>
<reference evidence="2 3" key="1">
    <citation type="journal article" date="2023" name="Plants (Basel)">
        <title>Bridging the Gap: Combining Genomics and Transcriptomics Approaches to Understand Stylosanthes scabra, an Orphan Legume from the Brazilian Caatinga.</title>
        <authorList>
            <person name="Ferreira-Neto J.R.C."/>
            <person name="da Silva M.D."/>
            <person name="Binneck E."/>
            <person name="de Melo N.F."/>
            <person name="da Silva R.H."/>
            <person name="de Melo A.L.T.M."/>
            <person name="Pandolfi V."/>
            <person name="Bustamante F.O."/>
            <person name="Brasileiro-Vidal A.C."/>
            <person name="Benko-Iseppon A.M."/>
        </authorList>
    </citation>
    <scope>NUCLEOTIDE SEQUENCE [LARGE SCALE GENOMIC DNA]</scope>
    <source>
        <tissue evidence="2">Leaves</tissue>
    </source>
</reference>
<keyword evidence="3" id="KW-1185">Reference proteome</keyword>
<name>A0ABU6ZNZ4_9FABA</name>
<evidence type="ECO:0000313" key="3">
    <source>
        <dbReference type="Proteomes" id="UP001341840"/>
    </source>
</evidence>
<keyword evidence="1" id="KW-1133">Transmembrane helix</keyword>
<organism evidence="2 3">
    <name type="scientific">Stylosanthes scabra</name>
    <dbReference type="NCBI Taxonomy" id="79078"/>
    <lineage>
        <taxon>Eukaryota</taxon>
        <taxon>Viridiplantae</taxon>
        <taxon>Streptophyta</taxon>
        <taxon>Embryophyta</taxon>
        <taxon>Tracheophyta</taxon>
        <taxon>Spermatophyta</taxon>
        <taxon>Magnoliopsida</taxon>
        <taxon>eudicotyledons</taxon>
        <taxon>Gunneridae</taxon>
        <taxon>Pentapetalae</taxon>
        <taxon>rosids</taxon>
        <taxon>fabids</taxon>
        <taxon>Fabales</taxon>
        <taxon>Fabaceae</taxon>
        <taxon>Papilionoideae</taxon>
        <taxon>50 kb inversion clade</taxon>
        <taxon>dalbergioids sensu lato</taxon>
        <taxon>Dalbergieae</taxon>
        <taxon>Pterocarpus clade</taxon>
        <taxon>Stylosanthes</taxon>
    </lineage>
</organism>
<keyword evidence="1" id="KW-0812">Transmembrane</keyword>
<evidence type="ECO:0000313" key="2">
    <source>
        <dbReference type="EMBL" id="MED6223630.1"/>
    </source>
</evidence>
<protein>
    <submittedName>
        <fullName evidence="2">Uncharacterized protein</fullName>
    </submittedName>
</protein>
<feature type="non-terminal residue" evidence="2">
    <location>
        <position position="117"/>
    </location>
</feature>
<gene>
    <name evidence="2" type="ORF">PIB30_075890</name>
</gene>
<feature type="transmembrane region" description="Helical" evidence="1">
    <location>
        <begin position="82"/>
        <end position="102"/>
    </location>
</feature>
<accession>A0ABU6ZNZ4</accession>